<feature type="region of interest" description="Disordered" evidence="1">
    <location>
        <begin position="580"/>
        <end position="618"/>
    </location>
</feature>
<proteinExistence type="predicted"/>
<dbReference type="STRING" id="1157962.A0A250WP40"/>
<evidence type="ECO:0000313" key="3">
    <source>
        <dbReference type="EMBL" id="GAX72597.1"/>
    </source>
</evidence>
<reference evidence="3 4" key="1">
    <citation type="submission" date="2017-08" db="EMBL/GenBank/DDBJ databases">
        <title>Acidophilic green algal genome provides insights into adaptation to an acidic environment.</title>
        <authorList>
            <person name="Hirooka S."/>
            <person name="Hirose Y."/>
            <person name="Kanesaki Y."/>
            <person name="Higuchi S."/>
            <person name="Fujiwara T."/>
            <person name="Onuma R."/>
            <person name="Era A."/>
            <person name="Ohbayashi R."/>
            <person name="Uzuka A."/>
            <person name="Nozaki H."/>
            <person name="Yoshikawa H."/>
            <person name="Miyagishima S.Y."/>
        </authorList>
    </citation>
    <scope>NUCLEOTIDE SEQUENCE [LARGE SCALE GENOMIC DNA]</scope>
    <source>
        <strain evidence="3 4">NIES-2499</strain>
    </source>
</reference>
<dbReference type="Pfam" id="PF05193">
    <property type="entry name" value="Peptidase_M16_C"/>
    <property type="match status" value="1"/>
</dbReference>
<dbReference type="Gene3D" id="3.30.830.10">
    <property type="entry name" value="Metalloenzyme, LuxS/M16 peptidase-like"/>
    <property type="match status" value="2"/>
</dbReference>
<dbReference type="InterPro" id="IPR007863">
    <property type="entry name" value="Peptidase_M16_C"/>
</dbReference>
<comment type="caution">
    <text evidence="3">The sequence shown here is derived from an EMBL/GenBank/DDBJ whole genome shotgun (WGS) entry which is preliminary data.</text>
</comment>
<sequence length="764" mass="81973">MLNTKSGSILYVNEQTRCSSKQRSRASERFCPEQHNGSRFQMPAVKSCLGEIYAAEDVKKGLGFLATSAAAAFCALTPASNADIRTIAAPTFQSLEMNAKSSVQLIPPIPTSFAPLPEIRTPAFIEETLPNGLHVYLLEDHEVPLVQGSLLTRGGRYTSPRDKVGLVTIAAAVQRAGGSTEHPADELNARLEDLAASIETSSGNETLSAGFYCSKEDMKEVLGLMSEILKSPVLPESKIQQVKNQIYSQLEHQYDNPSSVAALVTLQQMYGQDSLYARQATRTSVESITREDIQRHLQQWQRPDGAVLGVVGDFKAQEMMTWIRDSFGSWGETSSTTTGQVLLQPMDMVSNSEPAWWSPVPAGAELEKEAASQSSRILSTAAGGDDKMDEVSVSSSSSSSILSSSGSAGLITSSASPLGRIFFVDKPGVLQASVEVAEPGLELTHPDVPALEVLTGMYNGFGGTLFNQDPVSLYGSRICRVEAQAATVVTHHNVFSAIPQSKLHLPFSCPAIQLCLQLCSKIENMACPEQQVRSRDGLAYSVSASWDFPFTHRGIFSASAQTSDPGPLLLALETALKPYSPESAPPVTSSTPSPVAHGTMSEEDSQQGTSLQTSYHSQDDWPNEMAVQASKEQFLNSFVFNYSSQAQQLRRIMAGRLLGLPEDLLLQLQRGVTSVTPQQVHLAADRYLHTTCNSSNAGVAGNNSKSTTTAASINDGGTASLPQPAVGCGQVIVVIGDEGVMKSNLEKAGFEPERFVSLKLPAVM</sequence>
<feature type="compositionally biased region" description="Polar residues" evidence="1">
    <location>
        <begin position="606"/>
        <end position="616"/>
    </location>
</feature>
<accession>A0A250WP40</accession>
<evidence type="ECO:0000256" key="1">
    <source>
        <dbReference type="SAM" id="MobiDB-lite"/>
    </source>
</evidence>
<name>A0A250WP40_9CHLO</name>
<dbReference type="EMBL" id="BEGY01000001">
    <property type="protein sequence ID" value="GAX72597.1"/>
    <property type="molecule type" value="Genomic_DNA"/>
</dbReference>
<organism evidence="3 4">
    <name type="scientific">Chlamydomonas eustigma</name>
    <dbReference type="NCBI Taxonomy" id="1157962"/>
    <lineage>
        <taxon>Eukaryota</taxon>
        <taxon>Viridiplantae</taxon>
        <taxon>Chlorophyta</taxon>
        <taxon>core chlorophytes</taxon>
        <taxon>Chlorophyceae</taxon>
        <taxon>CS clade</taxon>
        <taxon>Chlamydomonadales</taxon>
        <taxon>Chlamydomonadaceae</taxon>
        <taxon>Chlamydomonas</taxon>
    </lineage>
</organism>
<evidence type="ECO:0000259" key="2">
    <source>
        <dbReference type="Pfam" id="PF05193"/>
    </source>
</evidence>
<dbReference type="OrthoDB" id="4365at2759"/>
<gene>
    <name evidence="3" type="ORF">CEUSTIGMA_g53.t1</name>
</gene>
<dbReference type="InterPro" id="IPR050361">
    <property type="entry name" value="MPP/UQCRC_Complex"/>
</dbReference>
<dbReference type="AlphaFoldDB" id="A0A250WP40"/>
<dbReference type="Proteomes" id="UP000232323">
    <property type="component" value="Unassembled WGS sequence"/>
</dbReference>
<dbReference type="InterPro" id="IPR011249">
    <property type="entry name" value="Metalloenz_LuxS/M16"/>
</dbReference>
<feature type="compositionally biased region" description="Low complexity" evidence="1">
    <location>
        <begin position="580"/>
        <end position="596"/>
    </location>
</feature>
<dbReference type="GO" id="GO:0046872">
    <property type="term" value="F:metal ion binding"/>
    <property type="evidence" value="ECO:0007669"/>
    <property type="project" value="InterPro"/>
</dbReference>
<dbReference type="PANTHER" id="PTHR11851">
    <property type="entry name" value="METALLOPROTEASE"/>
    <property type="match status" value="1"/>
</dbReference>
<evidence type="ECO:0000313" key="4">
    <source>
        <dbReference type="Proteomes" id="UP000232323"/>
    </source>
</evidence>
<protein>
    <recommendedName>
        <fullName evidence="2">Peptidase M16 C-terminal domain-containing protein</fullName>
    </recommendedName>
</protein>
<dbReference type="PANTHER" id="PTHR11851:SF225">
    <property type="entry name" value="NON-PEPTIDASE HOMOLOG YMXG"/>
    <property type="match status" value="1"/>
</dbReference>
<dbReference type="SUPFAM" id="SSF63411">
    <property type="entry name" value="LuxS/MPP-like metallohydrolase"/>
    <property type="match status" value="2"/>
</dbReference>
<keyword evidence="4" id="KW-1185">Reference proteome</keyword>
<feature type="domain" description="Peptidase M16 C-terminal" evidence="2">
    <location>
        <begin position="287"/>
        <end position="338"/>
    </location>
</feature>